<dbReference type="Pfam" id="PF00129">
    <property type="entry name" value="MHC_I"/>
    <property type="match status" value="1"/>
</dbReference>
<evidence type="ECO:0000256" key="10">
    <source>
        <dbReference type="RuleBase" id="RU004439"/>
    </source>
</evidence>
<dbReference type="PANTHER" id="PTHR16675">
    <property type="entry name" value="MHC CLASS I-RELATED"/>
    <property type="match status" value="1"/>
</dbReference>
<evidence type="ECO:0000256" key="6">
    <source>
        <dbReference type="ARBA" id="ARBA00022989"/>
    </source>
</evidence>
<keyword evidence="6" id="KW-1133">Transmembrane helix</keyword>
<reference evidence="13" key="2">
    <citation type="submission" date="2025-08" db="UniProtKB">
        <authorList>
            <consortium name="RefSeq"/>
        </authorList>
    </citation>
    <scope>IDENTIFICATION</scope>
</reference>
<evidence type="ECO:0000259" key="11">
    <source>
        <dbReference type="Pfam" id="PF00129"/>
    </source>
</evidence>
<evidence type="ECO:0000256" key="3">
    <source>
        <dbReference type="ARBA" id="ARBA00022692"/>
    </source>
</evidence>
<dbReference type="RefSeq" id="XP_072846059.1">
    <property type="nucleotide sequence ID" value="XM_072989958.1"/>
</dbReference>
<evidence type="ECO:0000256" key="9">
    <source>
        <dbReference type="ARBA" id="ARBA00023180"/>
    </source>
</evidence>
<keyword evidence="9" id="KW-0325">Glycoprotein</keyword>
<comment type="subcellular location">
    <subcellularLocation>
        <location evidence="1">Membrane</location>
        <topology evidence="1">Single-pass type I membrane protein</topology>
    </subcellularLocation>
</comment>
<evidence type="ECO:0000313" key="12">
    <source>
        <dbReference type="Proteomes" id="UP001652642"/>
    </source>
</evidence>
<keyword evidence="5" id="KW-0391">Immunity</keyword>
<dbReference type="InterPro" id="IPR011161">
    <property type="entry name" value="MHC_I-like_Ag-recog"/>
</dbReference>
<dbReference type="Gene3D" id="3.30.500.10">
    <property type="entry name" value="MHC class I-like antigen recognition-like"/>
    <property type="match status" value="2"/>
</dbReference>
<gene>
    <name evidence="13" type="primary">LOC140704437</name>
</gene>
<dbReference type="PANTHER" id="PTHR16675:SF242">
    <property type="entry name" value="MAJOR HISTOCOMPATIBILITY COMPLEX CLASS I-RELATED GENE PROTEIN"/>
    <property type="match status" value="1"/>
</dbReference>
<reference evidence="12" key="1">
    <citation type="submission" date="2025-05" db="UniProtKB">
        <authorList>
            <consortium name="RefSeq"/>
        </authorList>
    </citation>
    <scope>NUCLEOTIDE SEQUENCE [LARGE SCALE GENOMIC DNA]</scope>
</reference>
<accession>A0ABM5FKX3</accession>
<feature type="domain" description="MHC class I-like antigen recognition-like" evidence="11">
    <location>
        <begin position="55"/>
        <end position="140"/>
    </location>
</feature>
<evidence type="ECO:0000256" key="1">
    <source>
        <dbReference type="ARBA" id="ARBA00004479"/>
    </source>
</evidence>
<keyword evidence="7" id="KW-0472">Membrane</keyword>
<comment type="similarity">
    <text evidence="10">Belongs to the MHC class I family.</text>
</comment>
<protein>
    <submittedName>
        <fullName evidence="13">Major histocompatibility complex class I-related gene protein-like</fullName>
    </submittedName>
</protein>
<keyword evidence="4" id="KW-0732">Signal</keyword>
<proteinExistence type="inferred from homology"/>
<dbReference type="InterPro" id="IPR011162">
    <property type="entry name" value="MHC_I/II-like_Ag-recog"/>
</dbReference>
<dbReference type="SUPFAM" id="SSF54452">
    <property type="entry name" value="MHC antigen-recognition domain"/>
    <property type="match status" value="1"/>
</dbReference>
<dbReference type="InterPro" id="IPR050208">
    <property type="entry name" value="MHC_class-I_related"/>
</dbReference>
<dbReference type="PRINTS" id="PR01638">
    <property type="entry name" value="MHCCLASSI"/>
</dbReference>
<evidence type="ECO:0000256" key="4">
    <source>
        <dbReference type="ARBA" id="ARBA00022729"/>
    </source>
</evidence>
<keyword evidence="8" id="KW-1015">Disulfide bond</keyword>
<evidence type="ECO:0000313" key="13">
    <source>
        <dbReference type="RefSeq" id="XP_072846059.1"/>
    </source>
</evidence>
<keyword evidence="12" id="KW-1185">Reference proteome</keyword>
<dbReference type="InterPro" id="IPR001039">
    <property type="entry name" value="MHC_I_a_a1/a2"/>
</dbReference>
<evidence type="ECO:0000256" key="7">
    <source>
        <dbReference type="ARBA" id="ARBA00023136"/>
    </source>
</evidence>
<evidence type="ECO:0000256" key="5">
    <source>
        <dbReference type="ARBA" id="ARBA00022859"/>
    </source>
</evidence>
<keyword evidence="3" id="KW-0812">Transmembrane</keyword>
<keyword evidence="2" id="KW-0490">MHC I</keyword>
<dbReference type="Proteomes" id="UP001652642">
    <property type="component" value="Chromosome 2"/>
</dbReference>
<organism evidence="12 13">
    <name type="scientific">Pogona vitticeps</name>
    <name type="common">central bearded dragon</name>
    <dbReference type="NCBI Taxonomy" id="103695"/>
    <lineage>
        <taxon>Eukaryota</taxon>
        <taxon>Metazoa</taxon>
        <taxon>Chordata</taxon>
        <taxon>Craniata</taxon>
        <taxon>Vertebrata</taxon>
        <taxon>Euteleostomi</taxon>
        <taxon>Lepidosauria</taxon>
        <taxon>Squamata</taxon>
        <taxon>Bifurcata</taxon>
        <taxon>Unidentata</taxon>
        <taxon>Episquamata</taxon>
        <taxon>Toxicofera</taxon>
        <taxon>Iguania</taxon>
        <taxon>Acrodonta</taxon>
        <taxon>Agamidae</taxon>
        <taxon>Amphibolurinae</taxon>
        <taxon>Pogona</taxon>
    </lineage>
</organism>
<evidence type="ECO:0000256" key="2">
    <source>
        <dbReference type="ARBA" id="ARBA00022451"/>
    </source>
</evidence>
<sequence>MVVSEPGLGLPQFIFTVHLDGQLLASYDSERKNGGPLEPSMEKPSPILNITIFLGFHTLQWLFGCELSQDGLKAGVNKFSYDGKEALSFEDSLNWTAYDPVGQEYKREYESEPGRTQCSNHSWEEICISMWCQLLKTDKKEWPRRGEAGEPTITC</sequence>
<evidence type="ECO:0000256" key="8">
    <source>
        <dbReference type="ARBA" id="ARBA00023157"/>
    </source>
</evidence>
<dbReference type="InterPro" id="IPR037055">
    <property type="entry name" value="MHC_I-like_Ag-recog_sf"/>
</dbReference>
<dbReference type="GeneID" id="140704437"/>
<name>A0ABM5FKX3_9SAUR</name>